<feature type="repeat" description="Solcar" evidence="9">
    <location>
        <begin position="253"/>
        <end position="369"/>
    </location>
</feature>
<evidence type="ECO:0000256" key="7">
    <source>
        <dbReference type="ARBA" id="ARBA00022989"/>
    </source>
</evidence>
<feature type="repeat" description="Solcar" evidence="9">
    <location>
        <begin position="146"/>
        <end position="244"/>
    </location>
</feature>
<keyword evidence="3 10" id="KW-0813">Transport</keyword>
<keyword evidence="6" id="KW-0999">Mitochondrion inner membrane</keyword>
<evidence type="ECO:0000256" key="3">
    <source>
        <dbReference type="ARBA" id="ARBA00022448"/>
    </source>
</evidence>
<accession>A0A2D3VRP6</accession>
<dbReference type="Proteomes" id="UP000225277">
    <property type="component" value="Unassembled WGS sequence"/>
</dbReference>
<dbReference type="PANTHER" id="PTHR45939">
    <property type="entry name" value="PEROXISOMAL MEMBRANE PROTEIN PMP34-RELATED"/>
    <property type="match status" value="1"/>
</dbReference>
<dbReference type="InterPro" id="IPR018108">
    <property type="entry name" value="MCP_transmembrane"/>
</dbReference>
<dbReference type="GO" id="GO:0015217">
    <property type="term" value="F:ADP transmembrane transporter activity"/>
    <property type="evidence" value="ECO:0007669"/>
    <property type="project" value="TreeGrafter"/>
</dbReference>
<keyword evidence="12" id="KW-1185">Reference proteome</keyword>
<protein>
    <submittedName>
        <fullName evidence="11">Related to peroxisomal ATP carrier</fullName>
    </submittedName>
</protein>
<reference evidence="11 12" key="1">
    <citation type="submission" date="2016-03" db="EMBL/GenBank/DDBJ databases">
        <authorList>
            <person name="Ploux O."/>
        </authorList>
    </citation>
    <scope>NUCLEOTIDE SEQUENCE [LARGE SCALE GENOMIC DNA]</scope>
    <source>
        <strain evidence="11 12">URUG2</strain>
    </source>
</reference>
<dbReference type="GO" id="GO:0016020">
    <property type="term" value="C:membrane"/>
    <property type="evidence" value="ECO:0007669"/>
    <property type="project" value="UniProtKB-SubCell"/>
</dbReference>
<gene>
    <name evidence="11" type="ORF">RCC_10817</name>
</gene>
<dbReference type="RefSeq" id="XP_023631811.1">
    <property type="nucleotide sequence ID" value="XM_023776043.1"/>
</dbReference>
<evidence type="ECO:0000256" key="6">
    <source>
        <dbReference type="ARBA" id="ARBA00022792"/>
    </source>
</evidence>
<keyword evidence="7" id="KW-1133">Transmembrane helix</keyword>
<sequence length="440" mass="47595">MSFSEYNNQLDAFTLYHIVQQEEGKGASYDGGPLLPALGHALAGGVASALAKSAVYPIDTIVTRMQVQNHLKGEREAPSAASDADAEYGSPLDAARKIYKNEGGLAAFYTGVGPDVVKGLSDSFLFFLAYAALRQGFLKRQESKSLPVLKELSVGVLAGAFSKAITSPIQNIVTRQQTAALIAARDPASSSSSGDRSKASVRDIAKQIHSEKGLSGFWAGYSAQLILTLNPAITFAVDNVLRSLVPKKQRETRSAQVTFLVAALSKVVATALTYPVMLAKARAQASQGYEWIGESHKYTPYPDNKTKVKETLRRVLRIFEGQVALYYSLRKIYRTEGVKGLYSGIEGEVVKGFLQHGLTMSLKDNVMGGIIQLYYVLLKLTKRWEGELEKVQRNAGVVAKGVVESAKEGAKDVQQRAENIGTSLVEEAKHLGSKATGEEN</sequence>
<keyword evidence="4 9" id="KW-0812">Transmembrane</keyword>
<comment type="similarity">
    <text evidence="2 10">Belongs to the mitochondrial carrier (TC 2.A.29) family.</text>
</comment>
<dbReference type="InterPro" id="IPR023395">
    <property type="entry name" value="MCP_dom_sf"/>
</dbReference>
<dbReference type="STRING" id="112498.A0A2D3VRP6"/>
<evidence type="ECO:0000256" key="8">
    <source>
        <dbReference type="ARBA" id="ARBA00023136"/>
    </source>
</evidence>
<evidence type="ECO:0000256" key="1">
    <source>
        <dbReference type="ARBA" id="ARBA00004141"/>
    </source>
</evidence>
<evidence type="ECO:0000256" key="2">
    <source>
        <dbReference type="ARBA" id="ARBA00006375"/>
    </source>
</evidence>
<evidence type="ECO:0000256" key="9">
    <source>
        <dbReference type="PROSITE-ProRule" id="PRU00282"/>
    </source>
</evidence>
<dbReference type="AlphaFoldDB" id="A0A2D3VRP6"/>
<evidence type="ECO:0000313" key="12">
    <source>
        <dbReference type="Proteomes" id="UP000225277"/>
    </source>
</evidence>
<dbReference type="GeneID" id="35605852"/>
<organism evidence="11 12">
    <name type="scientific">Ramularia collo-cygni</name>
    <dbReference type="NCBI Taxonomy" id="112498"/>
    <lineage>
        <taxon>Eukaryota</taxon>
        <taxon>Fungi</taxon>
        <taxon>Dikarya</taxon>
        <taxon>Ascomycota</taxon>
        <taxon>Pezizomycotina</taxon>
        <taxon>Dothideomycetes</taxon>
        <taxon>Dothideomycetidae</taxon>
        <taxon>Mycosphaerellales</taxon>
        <taxon>Mycosphaerellaceae</taxon>
        <taxon>Ramularia</taxon>
    </lineage>
</organism>
<dbReference type="PANTHER" id="PTHR45939:SF2">
    <property type="entry name" value="CARRIER PROTEIN, PUTATIVE (AFU_ORTHOLOGUE AFUA_2G13870)-RELATED"/>
    <property type="match status" value="1"/>
</dbReference>
<keyword evidence="5" id="KW-0677">Repeat</keyword>
<comment type="subcellular location">
    <subcellularLocation>
        <location evidence="1">Membrane</location>
        <topology evidence="1">Multi-pass membrane protein</topology>
    </subcellularLocation>
</comment>
<dbReference type="PROSITE" id="PS50920">
    <property type="entry name" value="SOLCAR"/>
    <property type="match status" value="3"/>
</dbReference>
<keyword evidence="8 9" id="KW-0472">Membrane</keyword>
<evidence type="ECO:0000256" key="10">
    <source>
        <dbReference type="RuleBase" id="RU000488"/>
    </source>
</evidence>
<evidence type="ECO:0000313" key="11">
    <source>
        <dbReference type="EMBL" id="CZT25088.1"/>
    </source>
</evidence>
<evidence type="ECO:0000256" key="4">
    <source>
        <dbReference type="ARBA" id="ARBA00022692"/>
    </source>
</evidence>
<dbReference type="EMBL" id="FJUY01000025">
    <property type="protein sequence ID" value="CZT25088.1"/>
    <property type="molecule type" value="Genomic_DNA"/>
</dbReference>
<dbReference type="Gene3D" id="1.50.40.10">
    <property type="entry name" value="Mitochondrial carrier domain"/>
    <property type="match status" value="1"/>
</dbReference>
<dbReference type="InterPro" id="IPR052217">
    <property type="entry name" value="Mito/Peroxisomal_Carrier"/>
</dbReference>
<keyword evidence="6" id="KW-0496">Mitochondrion</keyword>
<name>A0A2D3VRP6_9PEZI</name>
<dbReference type="Pfam" id="PF00153">
    <property type="entry name" value="Mito_carr"/>
    <property type="match status" value="3"/>
</dbReference>
<feature type="repeat" description="Solcar" evidence="9">
    <location>
        <begin position="35"/>
        <end position="136"/>
    </location>
</feature>
<evidence type="ECO:0000256" key="5">
    <source>
        <dbReference type="ARBA" id="ARBA00022737"/>
    </source>
</evidence>
<dbReference type="OrthoDB" id="18574at2759"/>
<proteinExistence type="inferred from homology"/>
<dbReference type="SUPFAM" id="SSF103506">
    <property type="entry name" value="Mitochondrial carrier"/>
    <property type="match status" value="1"/>
</dbReference>